<organism evidence="7 8">
    <name type="scientific">Escovopsis weberi</name>
    <dbReference type="NCBI Taxonomy" id="150374"/>
    <lineage>
        <taxon>Eukaryota</taxon>
        <taxon>Fungi</taxon>
        <taxon>Dikarya</taxon>
        <taxon>Ascomycota</taxon>
        <taxon>Pezizomycotina</taxon>
        <taxon>Sordariomycetes</taxon>
        <taxon>Hypocreomycetidae</taxon>
        <taxon>Hypocreales</taxon>
        <taxon>Hypocreaceae</taxon>
        <taxon>Escovopsis</taxon>
    </lineage>
</organism>
<feature type="compositionally biased region" description="Basic and acidic residues" evidence="5">
    <location>
        <begin position="27"/>
        <end position="45"/>
    </location>
</feature>
<feature type="compositionally biased region" description="Acidic residues" evidence="5">
    <location>
        <begin position="350"/>
        <end position="362"/>
    </location>
</feature>
<dbReference type="InterPro" id="IPR030387">
    <property type="entry name" value="G_Bms1/Tsr1_dom"/>
</dbReference>
<feature type="region of interest" description="Disordered" evidence="5">
    <location>
        <begin position="308"/>
        <end position="459"/>
    </location>
</feature>
<dbReference type="GO" id="GO:0000461">
    <property type="term" value="P:endonucleolytic cleavage to generate mature 3'-end of SSU-rRNA from (SSU-rRNA, 5.8S rRNA, LSU-rRNA)"/>
    <property type="evidence" value="ECO:0007669"/>
    <property type="project" value="EnsemblFungi"/>
</dbReference>
<dbReference type="GO" id="GO:0034511">
    <property type="term" value="F:U3 snoRNA binding"/>
    <property type="evidence" value="ECO:0007669"/>
    <property type="project" value="TreeGrafter"/>
</dbReference>
<dbReference type="Proteomes" id="UP000053831">
    <property type="component" value="Unassembled WGS sequence"/>
</dbReference>
<evidence type="ECO:0000256" key="2">
    <source>
        <dbReference type="ARBA" id="ARBA00022517"/>
    </source>
</evidence>
<dbReference type="STRING" id="150374.A0A0M9VTU4"/>
<dbReference type="SMART" id="SM01362">
    <property type="entry name" value="DUF663"/>
    <property type="match status" value="1"/>
</dbReference>
<dbReference type="PROSITE" id="PS51714">
    <property type="entry name" value="G_BMS1"/>
    <property type="match status" value="1"/>
</dbReference>
<dbReference type="Pfam" id="PF04950">
    <property type="entry name" value="RIBIOP_C"/>
    <property type="match status" value="1"/>
</dbReference>
<evidence type="ECO:0000256" key="5">
    <source>
        <dbReference type="SAM" id="MobiDB-lite"/>
    </source>
</evidence>
<keyword evidence="8" id="KW-1185">Reference proteome</keyword>
<evidence type="ECO:0000313" key="7">
    <source>
        <dbReference type="EMBL" id="KOS19159.1"/>
    </source>
</evidence>
<dbReference type="InterPro" id="IPR039761">
    <property type="entry name" value="Bms1/Tsr1"/>
</dbReference>
<evidence type="ECO:0000256" key="3">
    <source>
        <dbReference type="ARBA" id="ARBA00023242"/>
    </source>
</evidence>
<protein>
    <submittedName>
        <fullName evidence="7">Ribosome biogenesis protein tsr1-like protein</fullName>
    </submittedName>
</protein>
<dbReference type="GO" id="GO:0005525">
    <property type="term" value="F:GTP binding"/>
    <property type="evidence" value="ECO:0007669"/>
    <property type="project" value="TreeGrafter"/>
</dbReference>
<dbReference type="Pfam" id="PF08142">
    <property type="entry name" value="AARP2CN"/>
    <property type="match status" value="1"/>
</dbReference>
<evidence type="ECO:0000259" key="6">
    <source>
        <dbReference type="PROSITE" id="PS51714"/>
    </source>
</evidence>
<dbReference type="GO" id="GO:0030688">
    <property type="term" value="C:preribosome, small subunit precursor"/>
    <property type="evidence" value="ECO:0007669"/>
    <property type="project" value="EnsemblFungi"/>
</dbReference>
<sequence>MPATVAHSHRPTTKVNNKPFKSTKGASKHELRDRAKGRVPNEKGQRKTPHQQVMSKFDRRNQAKQARLTKHKEHLKDISIFSGKHGAPRVVAVVPLCADGDARAAVQQLNGSLDVDDGPSMFGGVQQVSVDRFKQRLQYITLERNLNACLDAARVADFVVVILSATVEVDGLGELILRSIESQGLSTLFTVVQGLDRVEPAKQRPGVVGSLKSFITHFHPEQEKIYSVDSRQDCANMMRSLCSTNPKGVRWREDRSWLLAESVAFASSESESTVITGVVRGRGLKADRLVQIGDWGAFQIEKITSAPLPKHSSKRKGDDMTPGEEAGDEKTLEEPTGDRDDLHELAPDDVVMDADDGDDAMSEEPAAKKGVLLDEHHYFSDGDEEEKKEAATRRLPKGTSKYQSAWYLEDVSDSGSDVEDMEMGDDDGDGDEDEDEEEEEARPEDGIEGFAQPEPTEIGQSEYPQSEMMEPDEEDDAAQLALYRAKKLNEAEEDKEFPDEIELLPNMLARERLSRYRGLKSLRSSPWQEDEDRAHEPAEWRRLLQVADYAASRSQATREALVGGVEPGTRVRVHVRGVPASVAQSHEGARAPVTLFSLLRHENKRTAVNYLINLSSDHAHSIKSKEELVAQCGARRMVIKPLFSQAGTTPNDVHKYCRYLHPGQSAIATFMGPVTWGSVPVLFFKRTAPSDPSDPSNLSARGDDEGGDDVGLTLVGTGTALPPSTSRVVAKRVILTGHPFHIHKKIVTVRYMFFNREDVEWFKAMPLWTKRGRSGFIKEPLGTHGYFKANFDGRINPQDAVGVSLYKRVWPRNAVPLRGDLLDTRGVGEKGGEDVDGDAMME</sequence>
<evidence type="ECO:0000256" key="1">
    <source>
        <dbReference type="ARBA" id="ARBA00004604"/>
    </source>
</evidence>
<dbReference type="InterPro" id="IPR012948">
    <property type="entry name" value="AARP2CN"/>
</dbReference>
<evidence type="ECO:0000256" key="4">
    <source>
        <dbReference type="ARBA" id="ARBA00038288"/>
    </source>
</evidence>
<dbReference type="SMART" id="SM00785">
    <property type="entry name" value="AARP2CN"/>
    <property type="match status" value="1"/>
</dbReference>
<feature type="region of interest" description="Disordered" evidence="5">
    <location>
        <begin position="1"/>
        <end position="61"/>
    </location>
</feature>
<feature type="domain" description="Bms1-type G" evidence="6">
    <location>
        <begin position="87"/>
        <end position="247"/>
    </location>
</feature>
<dbReference type="OrthoDB" id="119302at2759"/>
<feature type="compositionally biased region" description="Acidic residues" evidence="5">
    <location>
        <begin position="410"/>
        <end position="442"/>
    </location>
</feature>
<gene>
    <name evidence="7" type="ORF">ESCO_001301</name>
</gene>
<proteinExistence type="inferred from homology"/>
<keyword evidence="2" id="KW-0690">Ribosome biogenesis</keyword>
<comment type="similarity">
    <text evidence="4">Belongs to the TRAFAC class translation factor GTPase superfamily. Bms1-like GTPase family. TSR1 subfamily.</text>
</comment>
<dbReference type="EMBL" id="LGSR01000020">
    <property type="protein sequence ID" value="KOS19159.1"/>
    <property type="molecule type" value="Genomic_DNA"/>
</dbReference>
<keyword evidence="3" id="KW-0539">Nucleus</keyword>
<evidence type="ECO:0000313" key="8">
    <source>
        <dbReference type="Proteomes" id="UP000053831"/>
    </source>
</evidence>
<dbReference type="GO" id="GO:0005737">
    <property type="term" value="C:cytoplasm"/>
    <property type="evidence" value="ECO:0007669"/>
    <property type="project" value="EnsemblFungi"/>
</dbReference>
<feature type="compositionally biased region" description="Basic and acidic residues" evidence="5">
    <location>
        <begin position="328"/>
        <end position="346"/>
    </location>
</feature>
<dbReference type="GO" id="GO:0003924">
    <property type="term" value="F:GTPase activity"/>
    <property type="evidence" value="ECO:0007669"/>
    <property type="project" value="TreeGrafter"/>
</dbReference>
<dbReference type="AlphaFoldDB" id="A0A0M9VTU4"/>
<dbReference type="InterPro" id="IPR007034">
    <property type="entry name" value="BMS1_TSR1_C"/>
</dbReference>
<dbReference type="PANTHER" id="PTHR12858:SF1">
    <property type="entry name" value="PRE-RRNA-PROCESSING PROTEIN TSR1 HOMOLOG"/>
    <property type="match status" value="1"/>
</dbReference>
<comment type="caution">
    <text evidence="7">The sequence shown here is derived from an EMBL/GenBank/DDBJ whole genome shotgun (WGS) entry which is preliminary data.</text>
</comment>
<dbReference type="PANTHER" id="PTHR12858">
    <property type="entry name" value="RIBOSOME BIOGENESIS PROTEIN"/>
    <property type="match status" value="1"/>
</dbReference>
<dbReference type="GO" id="GO:0043021">
    <property type="term" value="F:ribonucleoprotein complex binding"/>
    <property type="evidence" value="ECO:0007669"/>
    <property type="project" value="EnsemblFungi"/>
</dbReference>
<name>A0A0M9VTU4_ESCWE</name>
<dbReference type="Pfam" id="PF22298">
    <property type="entry name" value="Tsr1_G-like"/>
    <property type="match status" value="1"/>
</dbReference>
<reference evidence="7 8" key="1">
    <citation type="submission" date="2015-07" db="EMBL/GenBank/DDBJ databases">
        <title>The genome of the fungus Escovopsis weberi, a specialized disease agent of ant agriculture.</title>
        <authorList>
            <person name="de Man T.J."/>
            <person name="Stajich J.E."/>
            <person name="Kubicek C.P."/>
            <person name="Chenthamara K."/>
            <person name="Atanasova L."/>
            <person name="Druzhinina I.S."/>
            <person name="Birnbaum S."/>
            <person name="Barribeau S.M."/>
            <person name="Teiling C."/>
            <person name="Suen G."/>
            <person name="Currie C."/>
            <person name="Gerardo N.M."/>
        </authorList>
    </citation>
    <scope>NUCLEOTIDE SEQUENCE [LARGE SCALE GENOMIC DNA]</scope>
</reference>
<comment type="subcellular location">
    <subcellularLocation>
        <location evidence="1">Nucleus</location>
        <location evidence="1">Nucleolus</location>
    </subcellularLocation>
</comment>
<dbReference type="GO" id="GO:0005730">
    <property type="term" value="C:nucleolus"/>
    <property type="evidence" value="ECO:0007669"/>
    <property type="project" value="UniProtKB-SubCell"/>
</dbReference>
<accession>A0A0M9VTU4</accession>
<feature type="compositionally biased region" description="Basic and acidic residues" evidence="5">
    <location>
        <begin position="365"/>
        <end position="392"/>
    </location>
</feature>